<gene>
    <name evidence="1" type="ORF">GCM10009430_46950</name>
</gene>
<protein>
    <submittedName>
        <fullName evidence="1">Uncharacterized protein</fullName>
    </submittedName>
</protein>
<keyword evidence="2" id="KW-1185">Reference proteome</keyword>
<accession>A0ABN1J9M9</accession>
<proteinExistence type="predicted"/>
<comment type="caution">
    <text evidence="1">The sequence shown here is derived from an EMBL/GenBank/DDBJ whole genome shotgun (WGS) entry which is preliminary data.</text>
</comment>
<reference evidence="1 2" key="1">
    <citation type="journal article" date="2019" name="Int. J. Syst. Evol. Microbiol.">
        <title>The Global Catalogue of Microorganisms (GCM) 10K type strain sequencing project: providing services to taxonomists for standard genome sequencing and annotation.</title>
        <authorList>
            <consortium name="The Broad Institute Genomics Platform"/>
            <consortium name="The Broad Institute Genome Sequencing Center for Infectious Disease"/>
            <person name="Wu L."/>
            <person name="Ma J."/>
        </authorList>
    </citation>
    <scope>NUCLEOTIDE SEQUENCE [LARGE SCALE GENOMIC DNA]</scope>
    <source>
        <strain evidence="1 2">JCM 15974</strain>
    </source>
</reference>
<sequence>MAAIRDQIEIIDSYMESDVFFLDPEEFLDQIADHGAELNGYYEHERLKKIIRKIGMPNAMVITVFYFWNDQLIHVNYKQRQYMETKNADGLVIMDYSNAFTKYESQHFFDKGKEIYKVVSGNAVKNIKPEETFVSYSLRMKALLDNKFKNRNTYEALQGKWVNVQFPDEHMIFDETIRFNFRDGKFLKRLKVKIKDDVMYCSSPKDQYIYRYEIESLNAVELVVKDLQDASASLVFYKKVE</sequence>
<evidence type="ECO:0000313" key="1">
    <source>
        <dbReference type="EMBL" id="GAA0733103.1"/>
    </source>
</evidence>
<dbReference type="EMBL" id="BAAAGE010000007">
    <property type="protein sequence ID" value="GAA0733103.1"/>
    <property type="molecule type" value="Genomic_DNA"/>
</dbReference>
<name>A0ABN1J9M9_9FLAO</name>
<dbReference type="Proteomes" id="UP001501758">
    <property type="component" value="Unassembled WGS sequence"/>
</dbReference>
<evidence type="ECO:0000313" key="2">
    <source>
        <dbReference type="Proteomes" id="UP001501758"/>
    </source>
</evidence>
<organism evidence="1 2">
    <name type="scientific">Aquimarina litoralis</name>
    <dbReference type="NCBI Taxonomy" id="584605"/>
    <lineage>
        <taxon>Bacteria</taxon>
        <taxon>Pseudomonadati</taxon>
        <taxon>Bacteroidota</taxon>
        <taxon>Flavobacteriia</taxon>
        <taxon>Flavobacteriales</taxon>
        <taxon>Flavobacteriaceae</taxon>
        <taxon>Aquimarina</taxon>
    </lineage>
</organism>